<dbReference type="OrthoDB" id="853367at2"/>
<feature type="transmembrane region" description="Helical" evidence="5">
    <location>
        <begin position="14"/>
        <end position="32"/>
    </location>
</feature>
<dbReference type="SUPFAM" id="SSF103088">
    <property type="entry name" value="OmpA-like"/>
    <property type="match status" value="1"/>
</dbReference>
<evidence type="ECO:0000256" key="4">
    <source>
        <dbReference type="PROSITE-ProRule" id="PRU00473"/>
    </source>
</evidence>
<dbReference type="CDD" id="cd07185">
    <property type="entry name" value="OmpA_C-like"/>
    <property type="match status" value="1"/>
</dbReference>
<gene>
    <name evidence="7" type="ORF">EWM62_01235</name>
</gene>
<evidence type="ECO:0000256" key="3">
    <source>
        <dbReference type="ARBA" id="ARBA00023237"/>
    </source>
</evidence>
<accession>A0A4Q5LRL9</accession>
<keyword evidence="5" id="KW-0812">Transmembrane</keyword>
<dbReference type="PRINTS" id="PR01021">
    <property type="entry name" value="OMPADOMAIN"/>
</dbReference>
<evidence type="ECO:0000256" key="2">
    <source>
        <dbReference type="ARBA" id="ARBA00023136"/>
    </source>
</evidence>
<dbReference type="Gene3D" id="3.30.1330.60">
    <property type="entry name" value="OmpA-like domain"/>
    <property type="match status" value="1"/>
</dbReference>
<dbReference type="PANTHER" id="PTHR30329">
    <property type="entry name" value="STATOR ELEMENT OF FLAGELLAR MOTOR COMPLEX"/>
    <property type="match status" value="1"/>
</dbReference>
<keyword evidence="2 4" id="KW-0472">Membrane</keyword>
<dbReference type="Pfam" id="PF00691">
    <property type="entry name" value="OmpA"/>
    <property type="match status" value="1"/>
</dbReference>
<sequence length="217" mass="23652">MAQLDVQPKRRRSIWMWLIFFVLAIGVAVLLYRGCNRSAPLKVATTDTTATDSTKVDTNVIVTTQPDWNAVDFSIPKASYDEVTDTAIIVRGNDKYTIYSMGENILFAANESTLQPSAEAKLKQVATSLAKRYKTAAIAIYGHTDSIGSAGDNRALGKQRANAVKDWLLTEGGLDNSKLSVHSLGEKQPVATNATQKGRAQNRSVEIVAFTEGEKNN</sequence>
<feature type="domain" description="OmpA-like" evidence="6">
    <location>
        <begin position="94"/>
        <end position="213"/>
    </location>
</feature>
<dbReference type="InterPro" id="IPR006665">
    <property type="entry name" value="OmpA-like"/>
</dbReference>
<proteinExistence type="predicted"/>
<dbReference type="InterPro" id="IPR036737">
    <property type="entry name" value="OmpA-like_sf"/>
</dbReference>
<dbReference type="GO" id="GO:0009279">
    <property type="term" value="C:cell outer membrane"/>
    <property type="evidence" value="ECO:0007669"/>
    <property type="project" value="UniProtKB-SubCell"/>
</dbReference>
<dbReference type="PROSITE" id="PS51123">
    <property type="entry name" value="OMPA_2"/>
    <property type="match status" value="1"/>
</dbReference>
<evidence type="ECO:0000256" key="5">
    <source>
        <dbReference type="SAM" id="Phobius"/>
    </source>
</evidence>
<organism evidence="7 8">
    <name type="scientific">Mucilaginibacter terrigena</name>
    <dbReference type="NCBI Taxonomy" id="2492395"/>
    <lineage>
        <taxon>Bacteria</taxon>
        <taxon>Pseudomonadati</taxon>
        <taxon>Bacteroidota</taxon>
        <taxon>Sphingobacteriia</taxon>
        <taxon>Sphingobacteriales</taxon>
        <taxon>Sphingobacteriaceae</taxon>
        <taxon>Mucilaginibacter</taxon>
    </lineage>
</organism>
<protein>
    <submittedName>
        <fullName evidence="7">OmpA family protein</fullName>
    </submittedName>
</protein>
<evidence type="ECO:0000313" key="7">
    <source>
        <dbReference type="EMBL" id="RYU92094.1"/>
    </source>
</evidence>
<keyword evidence="5" id="KW-1133">Transmembrane helix</keyword>
<evidence type="ECO:0000313" key="8">
    <source>
        <dbReference type="Proteomes" id="UP000293331"/>
    </source>
</evidence>
<dbReference type="InterPro" id="IPR006664">
    <property type="entry name" value="OMP_bac"/>
</dbReference>
<keyword evidence="8" id="KW-1185">Reference proteome</keyword>
<dbReference type="AlphaFoldDB" id="A0A4Q5LRL9"/>
<keyword evidence="3" id="KW-0998">Cell outer membrane</keyword>
<reference evidence="7 8" key="1">
    <citation type="submission" date="2019-02" db="EMBL/GenBank/DDBJ databases">
        <title>Bacterial novel species Mucilaginibacter sp. 17JY9-4 isolated from soil.</title>
        <authorList>
            <person name="Jung H.-Y."/>
        </authorList>
    </citation>
    <scope>NUCLEOTIDE SEQUENCE [LARGE SCALE GENOMIC DNA]</scope>
    <source>
        <strain evidence="7 8">17JY9-4</strain>
    </source>
</reference>
<evidence type="ECO:0000259" key="6">
    <source>
        <dbReference type="PROSITE" id="PS51123"/>
    </source>
</evidence>
<comment type="subcellular location">
    <subcellularLocation>
        <location evidence="1">Cell outer membrane</location>
    </subcellularLocation>
</comment>
<dbReference type="PANTHER" id="PTHR30329:SF21">
    <property type="entry name" value="LIPOPROTEIN YIAD-RELATED"/>
    <property type="match status" value="1"/>
</dbReference>
<evidence type="ECO:0000256" key="1">
    <source>
        <dbReference type="ARBA" id="ARBA00004442"/>
    </source>
</evidence>
<dbReference type="InterPro" id="IPR050330">
    <property type="entry name" value="Bact_OuterMem_StrucFunc"/>
</dbReference>
<dbReference type="Proteomes" id="UP000293331">
    <property type="component" value="Unassembled WGS sequence"/>
</dbReference>
<comment type="caution">
    <text evidence="7">The sequence shown here is derived from an EMBL/GenBank/DDBJ whole genome shotgun (WGS) entry which is preliminary data.</text>
</comment>
<dbReference type="RefSeq" id="WP_129874824.1">
    <property type="nucleotide sequence ID" value="NZ_SEWG01000001.1"/>
</dbReference>
<name>A0A4Q5LRL9_9SPHI</name>
<dbReference type="EMBL" id="SEWG01000001">
    <property type="protein sequence ID" value="RYU92094.1"/>
    <property type="molecule type" value="Genomic_DNA"/>
</dbReference>